<evidence type="ECO:0000313" key="2">
    <source>
        <dbReference type="EMBL" id="QPB15057.1"/>
    </source>
</evidence>
<feature type="transmembrane region" description="Helical" evidence="1">
    <location>
        <begin position="49"/>
        <end position="69"/>
    </location>
</feature>
<proteinExistence type="predicted"/>
<geneLocation type="mitochondrion" evidence="2"/>
<dbReference type="AlphaFoldDB" id="A0A873WYP1"/>
<name>A0A873WYP1_9EUKA</name>
<accession>A0A873WYP1</accession>
<organism evidence="2">
    <name type="scientific">Cyanophora sudae</name>
    <dbReference type="NCBI Taxonomy" id="1522369"/>
    <lineage>
        <taxon>Eukaryota</taxon>
        <taxon>Glaucocystophyceae</taxon>
        <taxon>Cyanophorales</taxon>
        <taxon>Cyanophoraceae</taxon>
        <taxon>Cyanophora</taxon>
    </lineage>
</organism>
<dbReference type="GeneID" id="63648362"/>
<keyword evidence="1" id="KW-0812">Transmembrane</keyword>
<gene>
    <name evidence="2" type="primary">orf8</name>
</gene>
<keyword evidence="1" id="KW-0472">Membrane</keyword>
<dbReference type="RefSeq" id="YP_010041726.1">
    <property type="nucleotide sequence ID" value="NC_054208.1"/>
</dbReference>
<keyword evidence="2" id="KW-0496">Mitochondrion</keyword>
<dbReference type="EMBL" id="MT919637">
    <property type="protein sequence ID" value="QPB15057.1"/>
    <property type="molecule type" value="Genomic_DNA"/>
</dbReference>
<sequence>MLINIVYILINNFYHLERQNIGILNKFNDVVILIFSTNISFLFSINLQFVEIIICSILGISAILIPIILKKKNKKKYHNYITFLVLPSALTHQQVADIYIFMDQFIMKNYKPIFLKKNMSYFRSYDKDPFILSPIQIQKIKTVQNSTNLKCTVIFLHYEFLSYISEEDYHNIILFCLNKIIASDVNNLYPSFANTKYSDLNFDFFKFIENLKTKIK</sequence>
<protein>
    <submittedName>
        <fullName evidence="2">Uncharacterized protein</fullName>
    </submittedName>
</protein>
<reference evidence="2" key="2">
    <citation type="submission" date="2020-08" db="EMBL/GenBank/DDBJ databases">
        <authorList>
            <person name="Russell S.R."/>
            <person name="Jackson C."/>
            <person name="Reyes-Prieto A."/>
        </authorList>
    </citation>
    <scope>NUCLEOTIDE SEQUENCE</scope>
    <source>
        <strain evidence="2">NIES-764</strain>
    </source>
</reference>
<evidence type="ECO:0000256" key="1">
    <source>
        <dbReference type="SAM" id="Phobius"/>
    </source>
</evidence>
<keyword evidence="1" id="KW-1133">Transmembrane helix</keyword>
<reference evidence="2" key="1">
    <citation type="journal article" date="2020" name="J. Eukaryot. Microbiol.">
        <title>High Sequence Divergence but Limited Architectural Rearrangements in Organelle Genomes of Cyanophora (Glaucophyta) Species.</title>
        <authorList>
            <person name="Russell S."/>
            <person name="Jackson C."/>
            <person name="Reyes-Prieto A."/>
        </authorList>
    </citation>
    <scope>NUCLEOTIDE SEQUENCE</scope>
    <source>
        <strain evidence="2">NIES-764</strain>
    </source>
</reference>
<feature type="transmembrane region" description="Helical" evidence="1">
    <location>
        <begin position="27"/>
        <end position="43"/>
    </location>
</feature>